<dbReference type="GO" id="GO:0008270">
    <property type="term" value="F:zinc ion binding"/>
    <property type="evidence" value="ECO:0007669"/>
    <property type="project" value="UniProtKB-KW"/>
</dbReference>
<organism evidence="7">
    <name type="scientific">Chromera velia CCMP2878</name>
    <dbReference type="NCBI Taxonomy" id="1169474"/>
    <lineage>
        <taxon>Eukaryota</taxon>
        <taxon>Sar</taxon>
        <taxon>Alveolata</taxon>
        <taxon>Colpodellida</taxon>
        <taxon>Chromeraceae</taxon>
        <taxon>Chromera</taxon>
    </lineage>
</organism>
<keyword evidence="2 4" id="KW-0863">Zinc-finger</keyword>
<protein>
    <recommendedName>
        <fullName evidence="6">MYND-type domain-containing protein</fullName>
    </recommendedName>
</protein>
<evidence type="ECO:0000256" key="2">
    <source>
        <dbReference type="ARBA" id="ARBA00022771"/>
    </source>
</evidence>
<dbReference type="Pfam" id="PF01753">
    <property type="entry name" value="zf-MYND"/>
    <property type="match status" value="1"/>
</dbReference>
<evidence type="ECO:0000256" key="3">
    <source>
        <dbReference type="ARBA" id="ARBA00022833"/>
    </source>
</evidence>
<feature type="compositionally biased region" description="Basic and acidic residues" evidence="5">
    <location>
        <begin position="96"/>
        <end position="113"/>
    </location>
</feature>
<evidence type="ECO:0000313" key="7">
    <source>
        <dbReference type="EMBL" id="CEM39570.1"/>
    </source>
</evidence>
<accession>A0A0G4H769</accession>
<evidence type="ECO:0000259" key="6">
    <source>
        <dbReference type="PROSITE" id="PS50865"/>
    </source>
</evidence>
<feature type="compositionally biased region" description="Low complexity" evidence="5">
    <location>
        <begin position="341"/>
        <end position="354"/>
    </location>
</feature>
<reference evidence="7" key="1">
    <citation type="submission" date="2014-11" db="EMBL/GenBank/DDBJ databases">
        <authorList>
            <person name="Otto D Thomas"/>
            <person name="Naeem Raeece"/>
        </authorList>
    </citation>
    <scope>NUCLEOTIDE SEQUENCE</scope>
</reference>
<feature type="region of interest" description="Disordered" evidence="5">
    <location>
        <begin position="84"/>
        <end position="242"/>
    </location>
</feature>
<gene>
    <name evidence="7" type="ORF">Cvel_5786</name>
</gene>
<feature type="compositionally biased region" description="Basic and acidic residues" evidence="5">
    <location>
        <begin position="211"/>
        <end position="238"/>
    </location>
</feature>
<dbReference type="SUPFAM" id="SSF144232">
    <property type="entry name" value="HIT/MYND zinc finger-like"/>
    <property type="match status" value="1"/>
</dbReference>
<feature type="region of interest" description="Disordered" evidence="5">
    <location>
        <begin position="328"/>
        <end position="360"/>
    </location>
</feature>
<evidence type="ECO:0000256" key="1">
    <source>
        <dbReference type="ARBA" id="ARBA00022723"/>
    </source>
</evidence>
<dbReference type="Gene3D" id="6.10.140.2220">
    <property type="match status" value="1"/>
</dbReference>
<proteinExistence type="predicted"/>
<feature type="compositionally biased region" description="Acidic residues" evidence="5">
    <location>
        <begin position="1"/>
        <end position="11"/>
    </location>
</feature>
<keyword evidence="1" id="KW-0479">Metal-binding</keyword>
<dbReference type="VEuPathDB" id="CryptoDB:Cvel_5786"/>
<dbReference type="PROSITE" id="PS50865">
    <property type="entry name" value="ZF_MYND_2"/>
    <property type="match status" value="1"/>
</dbReference>
<feature type="compositionally biased region" description="Basic and acidic residues" evidence="5">
    <location>
        <begin position="26"/>
        <end position="39"/>
    </location>
</feature>
<feature type="compositionally biased region" description="Basic residues" evidence="5">
    <location>
        <begin position="191"/>
        <end position="200"/>
    </location>
</feature>
<feature type="compositionally biased region" description="Basic and acidic residues" evidence="5">
    <location>
        <begin position="170"/>
        <end position="190"/>
    </location>
</feature>
<sequence length="360" mass="38739">MLCDGETESEFGDCAGGAVESPAAVCREKEGREEEGRSNEEEDGVAVSEIKEKEALLSHANLFRGPENPPLVCAPETPSIVRFGVTEEGNVAEEEDQKKQRENIVQKKERELEKEEIEDEEEKRKKGMRGGKEEKKEEKYRTRNRTHSSAEQIAEGAGTETTEGVPQVSRDADRHRDGDRDGEGGADEKHYHRRQRRRSRIASSIDGGGEVCRDEDGNTERQRDEHPQRQRSRTDRPPRSCANCGRQEGALVDQSQGQPAQEGEGGVAVQAVKLLHCGLCRKAQVWVSYCDKICQRAHWQQHKLVCAGASAAASTGAATSAAVAAGAADGSGEAGSGPSGVGVTSPAPALAPAAGSSCVK</sequence>
<feature type="region of interest" description="Disordered" evidence="5">
    <location>
        <begin position="1"/>
        <end position="47"/>
    </location>
</feature>
<feature type="domain" description="MYND-type" evidence="6">
    <location>
        <begin position="241"/>
        <end position="306"/>
    </location>
</feature>
<name>A0A0G4H769_9ALVE</name>
<evidence type="ECO:0000256" key="5">
    <source>
        <dbReference type="SAM" id="MobiDB-lite"/>
    </source>
</evidence>
<feature type="compositionally biased region" description="Basic and acidic residues" evidence="5">
    <location>
        <begin position="130"/>
        <end position="141"/>
    </location>
</feature>
<dbReference type="EMBL" id="CDMZ01001940">
    <property type="protein sequence ID" value="CEM39570.1"/>
    <property type="molecule type" value="Genomic_DNA"/>
</dbReference>
<keyword evidence="3" id="KW-0862">Zinc</keyword>
<evidence type="ECO:0000256" key="4">
    <source>
        <dbReference type="PROSITE-ProRule" id="PRU00134"/>
    </source>
</evidence>
<dbReference type="AlphaFoldDB" id="A0A0G4H769"/>
<dbReference type="InterPro" id="IPR002893">
    <property type="entry name" value="Znf_MYND"/>
</dbReference>